<evidence type="ECO:0000313" key="2">
    <source>
        <dbReference type="Proteomes" id="UP000727407"/>
    </source>
</evidence>
<accession>A0A8J4UAK9</accession>
<keyword evidence="2" id="KW-1185">Reference proteome</keyword>
<gene>
    <name evidence="1" type="primary">cheB1</name>
    <name evidence="1" type="ORF">DAT39_005866</name>
</gene>
<dbReference type="AlphaFoldDB" id="A0A8J4UAK9"/>
<evidence type="ECO:0000313" key="1">
    <source>
        <dbReference type="EMBL" id="KAF5904408.1"/>
    </source>
</evidence>
<reference evidence="1" key="1">
    <citation type="submission" date="2020-07" db="EMBL/GenBank/DDBJ databases">
        <title>Clarias magur genome sequencing, assembly and annotation.</title>
        <authorList>
            <person name="Kushwaha B."/>
            <person name="Kumar R."/>
            <person name="Das P."/>
            <person name="Joshi C.G."/>
            <person name="Kumar D."/>
            <person name="Nagpure N.S."/>
            <person name="Pandey M."/>
            <person name="Agarwal S."/>
            <person name="Srivastava S."/>
            <person name="Singh M."/>
            <person name="Sahoo L."/>
            <person name="Jayasankar P."/>
            <person name="Meher P.K."/>
            <person name="Koringa P.G."/>
            <person name="Iquebal M.A."/>
            <person name="Das S.P."/>
            <person name="Bit A."/>
            <person name="Patnaik S."/>
            <person name="Patel N."/>
            <person name="Shah T.M."/>
            <person name="Hinsu A."/>
            <person name="Jena J.K."/>
        </authorList>
    </citation>
    <scope>NUCLEOTIDE SEQUENCE</scope>
    <source>
        <strain evidence="1">CIFAMagur01</strain>
        <tissue evidence="1">Testis</tissue>
    </source>
</reference>
<comment type="caution">
    <text evidence="1">The sequence shown here is derived from an EMBL/GenBank/DDBJ whole genome shotgun (WGS) entry which is preliminary data.</text>
</comment>
<feature type="non-terminal residue" evidence="1">
    <location>
        <position position="55"/>
    </location>
</feature>
<proteinExistence type="predicted"/>
<protein>
    <submittedName>
        <fullName evidence="1">Chemotaxis response regulator protein-glutamate methylesterase 1</fullName>
    </submittedName>
</protein>
<feature type="non-terminal residue" evidence="1">
    <location>
        <position position="1"/>
    </location>
</feature>
<organism evidence="1 2">
    <name type="scientific">Clarias magur</name>
    <name type="common">Asian catfish</name>
    <name type="synonym">Macropteronotus magur</name>
    <dbReference type="NCBI Taxonomy" id="1594786"/>
    <lineage>
        <taxon>Eukaryota</taxon>
        <taxon>Metazoa</taxon>
        <taxon>Chordata</taxon>
        <taxon>Craniata</taxon>
        <taxon>Vertebrata</taxon>
        <taxon>Euteleostomi</taxon>
        <taxon>Actinopterygii</taxon>
        <taxon>Neopterygii</taxon>
        <taxon>Teleostei</taxon>
        <taxon>Ostariophysi</taxon>
        <taxon>Siluriformes</taxon>
        <taxon>Clariidae</taxon>
        <taxon>Clarias</taxon>
    </lineage>
</organism>
<dbReference type="Proteomes" id="UP000727407">
    <property type="component" value="Unassembled WGS sequence"/>
</dbReference>
<dbReference type="EMBL" id="QNUK01000057">
    <property type="protein sequence ID" value="KAF5904408.1"/>
    <property type="molecule type" value="Genomic_DNA"/>
</dbReference>
<name>A0A8J4UAK9_CLAMG</name>
<sequence length="55" mass="5712">AAVGSDRSRVMEETALSGDHVLHVAVCSLRDAEPGGRHLVVSERSARQLAGGLST</sequence>